<protein>
    <recommendedName>
        <fullName evidence="8">Ig-like domain-containing protein</fullName>
    </recommendedName>
</protein>
<dbReference type="InterPro" id="IPR003591">
    <property type="entry name" value="Leu-rich_rpt_typical-subtyp"/>
</dbReference>
<dbReference type="OMA" id="ELYSTHI"/>
<dbReference type="InterPro" id="IPR001611">
    <property type="entry name" value="Leu-rich_rpt"/>
</dbReference>
<dbReference type="OrthoDB" id="28057at2759"/>
<dbReference type="InterPro" id="IPR013098">
    <property type="entry name" value="Ig_I-set"/>
</dbReference>
<feature type="transmembrane region" description="Helical" evidence="6">
    <location>
        <begin position="566"/>
        <end position="589"/>
    </location>
</feature>
<evidence type="ECO:0000256" key="5">
    <source>
        <dbReference type="ARBA" id="ARBA00023180"/>
    </source>
</evidence>
<dbReference type="Pfam" id="PF07679">
    <property type="entry name" value="I-set"/>
    <property type="match status" value="1"/>
</dbReference>
<dbReference type="Gene3D" id="2.60.40.10">
    <property type="entry name" value="Immunoglobulins"/>
    <property type="match status" value="1"/>
</dbReference>
<dbReference type="Gene3D" id="3.80.10.10">
    <property type="entry name" value="Ribonuclease Inhibitor"/>
    <property type="match status" value="3"/>
</dbReference>
<evidence type="ECO:0000256" key="7">
    <source>
        <dbReference type="SAM" id="SignalP"/>
    </source>
</evidence>
<dbReference type="EnsemblMetazoa" id="XM_038201499.1">
    <property type="protein sequence ID" value="XP_038057427.1"/>
    <property type="gene ID" value="LOC119729015"/>
</dbReference>
<evidence type="ECO:0000256" key="2">
    <source>
        <dbReference type="ARBA" id="ARBA00022729"/>
    </source>
</evidence>
<sequence length="718" mass="78491">MASFNSSHSIRSFRIRLLLMGLLILSKEAHSICPSVCRCGGQYASCGYQNLSAIPVGLPDDIRTLYLEYNQLTKLAAGDFSRLSQLEQLYLYNNHIRVIEDGAFRGLASLKLLSLESNNIGMLTNRTFEEVPNLEELHLRNNRLSSLTSGVFSQVLRLRELDLARNDIEEFPTDVSRDLMNVEILDLSYNPASLLLTPVFGQMVALQHLKLNDLSAANNASVEDSIPDSAFDGLSNLRNLELSGNRLTKIPSAVKTLPNLTTVSLYLNSIQSVNADDFHQPSLLEWLDLEYNSLVEIPTSALAEFQHLTDLYLNYNHIPVIPSLAFLHNPRLAILYMSYTNLTTIEKDAFDGLGRLETLYLKGNNLTTIVDGAMNRVNPNVNLEISGNPIRCDCHLRGFAAWLKNNHTGSLNGGSSLQCVTPDRLNDTSVENLLPNQFACEPRSTSPTVTVSVLPETKVFLPCGIDADPALHTYWITNSHEIISPEQSQTSFAMADNGSLSITNVSRSKEGLYTCVVSNDAGEARYSVILQVTSNPTFGPTTESRSLATATAASDGTAGTRQSSGLVFGIAAIILAIVLALIIIAALVVRRRNRKSKPATRDIPLPPLPLTEIGGQTNNTFINSCSSSAESAYEEIPADRITCDAGGYSTRITEPGAEHSSTEVDHTYFSRINDSTVSQCDQGLKSEALTVKIPDNRYSALPSSSTNAGYMTMKPQTE</sequence>
<dbReference type="Proteomes" id="UP000887568">
    <property type="component" value="Unplaced"/>
</dbReference>
<accession>A0A914A0S7</accession>
<dbReference type="InterPro" id="IPR050333">
    <property type="entry name" value="SLRP"/>
</dbReference>
<keyword evidence="4" id="KW-1015">Disulfide bond</keyword>
<dbReference type="CDD" id="cd00096">
    <property type="entry name" value="Ig"/>
    <property type="match status" value="1"/>
</dbReference>
<dbReference type="PROSITE" id="PS50835">
    <property type="entry name" value="IG_LIKE"/>
    <property type="match status" value="1"/>
</dbReference>
<dbReference type="SMART" id="SM00369">
    <property type="entry name" value="LRR_TYP"/>
    <property type="match status" value="11"/>
</dbReference>
<feature type="chain" id="PRO_5038022879" description="Ig-like domain-containing protein" evidence="7">
    <location>
        <begin position="32"/>
        <end position="718"/>
    </location>
</feature>
<dbReference type="SMART" id="SM00364">
    <property type="entry name" value="LRR_BAC"/>
    <property type="match status" value="5"/>
</dbReference>
<reference evidence="9" key="1">
    <citation type="submission" date="2022-11" db="UniProtKB">
        <authorList>
            <consortium name="EnsemblMetazoa"/>
        </authorList>
    </citation>
    <scope>IDENTIFICATION</scope>
</reference>
<evidence type="ECO:0000256" key="1">
    <source>
        <dbReference type="ARBA" id="ARBA00022614"/>
    </source>
</evidence>
<dbReference type="InterPro" id="IPR007110">
    <property type="entry name" value="Ig-like_dom"/>
</dbReference>
<dbReference type="SMART" id="SM00365">
    <property type="entry name" value="LRR_SD22"/>
    <property type="match status" value="5"/>
</dbReference>
<feature type="domain" description="Ig-like" evidence="8">
    <location>
        <begin position="442"/>
        <end position="533"/>
    </location>
</feature>
<dbReference type="FunFam" id="3.80.10.10:FF:000770">
    <property type="entry name" value="Uncharacterized protein"/>
    <property type="match status" value="1"/>
</dbReference>
<evidence type="ECO:0000256" key="3">
    <source>
        <dbReference type="ARBA" id="ARBA00022737"/>
    </source>
</evidence>
<dbReference type="InterPro" id="IPR003599">
    <property type="entry name" value="Ig_sub"/>
</dbReference>
<evidence type="ECO:0000313" key="10">
    <source>
        <dbReference type="Proteomes" id="UP000887568"/>
    </source>
</evidence>
<keyword evidence="5" id="KW-0325">Glycoprotein</keyword>
<dbReference type="SUPFAM" id="SSF48726">
    <property type="entry name" value="Immunoglobulin"/>
    <property type="match status" value="1"/>
</dbReference>
<dbReference type="InterPro" id="IPR013783">
    <property type="entry name" value="Ig-like_fold"/>
</dbReference>
<evidence type="ECO:0000256" key="6">
    <source>
        <dbReference type="SAM" id="Phobius"/>
    </source>
</evidence>
<evidence type="ECO:0000313" key="9">
    <source>
        <dbReference type="EnsemblMetazoa" id="XP_038057427.1"/>
    </source>
</evidence>
<evidence type="ECO:0000259" key="8">
    <source>
        <dbReference type="PROSITE" id="PS50835"/>
    </source>
</evidence>
<evidence type="ECO:0000256" key="4">
    <source>
        <dbReference type="ARBA" id="ARBA00023157"/>
    </source>
</evidence>
<keyword evidence="6" id="KW-0472">Membrane</keyword>
<dbReference type="PANTHER" id="PTHR45712">
    <property type="entry name" value="AGAP008170-PA"/>
    <property type="match status" value="1"/>
</dbReference>
<dbReference type="AlphaFoldDB" id="A0A914A0S7"/>
<dbReference type="InterPro" id="IPR036179">
    <property type="entry name" value="Ig-like_dom_sf"/>
</dbReference>
<dbReference type="SMART" id="SM00409">
    <property type="entry name" value="IG"/>
    <property type="match status" value="1"/>
</dbReference>
<dbReference type="GeneID" id="119729015"/>
<dbReference type="InterPro" id="IPR000483">
    <property type="entry name" value="Cys-rich_flank_reg_C"/>
</dbReference>
<dbReference type="PROSITE" id="PS51450">
    <property type="entry name" value="LRR"/>
    <property type="match status" value="4"/>
</dbReference>
<dbReference type="Pfam" id="PF13855">
    <property type="entry name" value="LRR_8"/>
    <property type="match status" value="4"/>
</dbReference>
<keyword evidence="2 7" id="KW-0732">Signal</keyword>
<keyword evidence="1" id="KW-0433">Leucine-rich repeat</keyword>
<name>A0A914A0S7_PATMI</name>
<keyword evidence="6" id="KW-1133">Transmembrane helix</keyword>
<organism evidence="9 10">
    <name type="scientific">Patiria miniata</name>
    <name type="common">Bat star</name>
    <name type="synonym">Asterina miniata</name>
    <dbReference type="NCBI Taxonomy" id="46514"/>
    <lineage>
        <taxon>Eukaryota</taxon>
        <taxon>Metazoa</taxon>
        <taxon>Echinodermata</taxon>
        <taxon>Eleutherozoa</taxon>
        <taxon>Asterozoa</taxon>
        <taxon>Asteroidea</taxon>
        <taxon>Valvatacea</taxon>
        <taxon>Valvatida</taxon>
        <taxon>Asterinidae</taxon>
        <taxon>Patiria</taxon>
    </lineage>
</organism>
<dbReference type="SMART" id="SM00408">
    <property type="entry name" value="IGc2"/>
    <property type="match status" value="1"/>
</dbReference>
<dbReference type="SMART" id="SM00082">
    <property type="entry name" value="LRRCT"/>
    <property type="match status" value="1"/>
</dbReference>
<dbReference type="PANTHER" id="PTHR45712:SF22">
    <property type="entry name" value="INSULIN-LIKE GROWTH FACTOR-BINDING PROTEIN COMPLEX ACID LABILE SUBUNIT"/>
    <property type="match status" value="1"/>
</dbReference>
<dbReference type="SUPFAM" id="SSF52058">
    <property type="entry name" value="L domain-like"/>
    <property type="match status" value="1"/>
</dbReference>
<keyword evidence="3" id="KW-0677">Repeat</keyword>
<keyword evidence="10" id="KW-1185">Reference proteome</keyword>
<proteinExistence type="predicted"/>
<feature type="signal peptide" evidence="7">
    <location>
        <begin position="1"/>
        <end position="31"/>
    </location>
</feature>
<keyword evidence="6" id="KW-0812">Transmembrane</keyword>
<dbReference type="RefSeq" id="XP_038057427.1">
    <property type="nucleotide sequence ID" value="XM_038201499.1"/>
</dbReference>
<dbReference type="InterPro" id="IPR032675">
    <property type="entry name" value="LRR_dom_sf"/>
</dbReference>
<dbReference type="InterPro" id="IPR003598">
    <property type="entry name" value="Ig_sub2"/>
</dbReference>